<dbReference type="RefSeq" id="WP_199018627.1">
    <property type="nucleotide sequence ID" value="NZ_JAELUP010000016.1"/>
</dbReference>
<reference evidence="1" key="1">
    <citation type="submission" date="2020-12" db="EMBL/GenBank/DDBJ databases">
        <authorList>
            <person name="Huq M.A."/>
        </authorList>
    </citation>
    <scope>NUCLEOTIDE SEQUENCE</scope>
    <source>
        <strain evidence="1">MAHUQ-46</strain>
    </source>
</reference>
<dbReference type="Proteomes" id="UP000640274">
    <property type="component" value="Unassembled WGS sequence"/>
</dbReference>
<name>A0A934MPK9_9BACL</name>
<evidence type="ECO:0000313" key="2">
    <source>
        <dbReference type="Proteomes" id="UP000640274"/>
    </source>
</evidence>
<keyword evidence="2" id="KW-1185">Reference proteome</keyword>
<dbReference type="Pfam" id="PF14169">
    <property type="entry name" value="YdjO"/>
    <property type="match status" value="1"/>
</dbReference>
<accession>A0A934MPK9</accession>
<evidence type="ECO:0000313" key="1">
    <source>
        <dbReference type="EMBL" id="MBJ6360983.1"/>
    </source>
</evidence>
<organism evidence="1 2">
    <name type="scientific">Paenibacillus roseus</name>
    <dbReference type="NCBI Taxonomy" id="2798579"/>
    <lineage>
        <taxon>Bacteria</taxon>
        <taxon>Bacillati</taxon>
        <taxon>Bacillota</taxon>
        <taxon>Bacilli</taxon>
        <taxon>Bacillales</taxon>
        <taxon>Paenibacillaceae</taxon>
        <taxon>Paenibacillus</taxon>
    </lineage>
</organism>
<proteinExistence type="predicted"/>
<sequence length="61" mass="7050">MYYSKKNVEPTPEEQTAIWTCSNDSCSCWMRNDFSFLEEPHCPICKSEMSQGTKLLPVLKS</sequence>
<protein>
    <submittedName>
        <fullName evidence="1">Cold-shock protein</fullName>
    </submittedName>
</protein>
<gene>
    <name evidence="1" type="ORF">JFN88_06580</name>
</gene>
<dbReference type="AlphaFoldDB" id="A0A934MPK9"/>
<dbReference type="InterPro" id="IPR025916">
    <property type="entry name" value="YdjO"/>
</dbReference>
<comment type="caution">
    <text evidence="1">The sequence shown here is derived from an EMBL/GenBank/DDBJ whole genome shotgun (WGS) entry which is preliminary data.</text>
</comment>
<dbReference type="EMBL" id="JAELUP010000016">
    <property type="protein sequence ID" value="MBJ6360983.1"/>
    <property type="molecule type" value="Genomic_DNA"/>
</dbReference>